<geneLocation type="mitochondrion" evidence="4"/>
<dbReference type="SUPFAM" id="SSF46604">
    <property type="entry name" value="Epsilon subunit of F1F0-ATP synthase C-terminal domain"/>
    <property type="match status" value="1"/>
</dbReference>
<dbReference type="AlphaFoldDB" id="Q8HIY8"/>
<keyword evidence="2" id="KW-0066">ATP synthesis</keyword>
<dbReference type="EMBL" id="AY149450">
    <property type="protein sequence ID" value="AAN35170.1"/>
    <property type="molecule type" value="Genomic_DNA"/>
</dbReference>
<dbReference type="FunFam" id="1.20.5.440:FF:000002">
    <property type="entry name" value="ATP synthase subunit delta, mitochondrial"/>
    <property type="match status" value="1"/>
</dbReference>
<dbReference type="Gene3D" id="1.20.5.440">
    <property type="entry name" value="ATP synthase delta/epsilon subunit, C-terminal domain"/>
    <property type="match status" value="1"/>
</dbReference>
<feature type="non-terminal residue" evidence="4">
    <location>
        <position position="1"/>
    </location>
</feature>
<evidence type="ECO:0000259" key="3">
    <source>
        <dbReference type="Pfam" id="PF21335"/>
    </source>
</evidence>
<protein>
    <submittedName>
        <fullName evidence="4">ATP synthase F1 delta subunit</fullName>
    </submittedName>
</protein>
<keyword evidence="1" id="KW-0139">CF(1)</keyword>
<accession>Q8HIY8</accession>
<proteinExistence type="predicted"/>
<name>Q8HIY8_EUPSC</name>
<evidence type="ECO:0000256" key="1">
    <source>
        <dbReference type="ARBA" id="ARBA00023196"/>
    </source>
</evidence>
<dbReference type="GO" id="GO:0045259">
    <property type="term" value="C:proton-transporting ATP synthase complex"/>
    <property type="evidence" value="ECO:0007669"/>
    <property type="project" value="UniProtKB-KW"/>
</dbReference>
<evidence type="ECO:0000256" key="2">
    <source>
        <dbReference type="ARBA" id="ARBA00023310"/>
    </source>
</evidence>
<dbReference type="InterPro" id="IPR036794">
    <property type="entry name" value="ATP_F1_dsu/esu_C_sf"/>
</dbReference>
<reference evidence="4" key="1">
    <citation type="submission" date="2002-09" db="EMBL/GenBank/DDBJ databases">
        <title>Bridging the gaps: The Hawaiian bobtail squid provides sequence data for the Mollusca.</title>
        <authorList>
            <person name="Kimbell J.R."/>
            <person name="Stewart J.J."/>
            <person name="McFall-Ngai M.J."/>
        </authorList>
    </citation>
    <scope>NUCLEOTIDE SEQUENCE</scope>
</reference>
<feature type="non-terminal residue" evidence="4">
    <location>
        <position position="45"/>
    </location>
</feature>
<dbReference type="GO" id="GO:0006754">
    <property type="term" value="P:ATP biosynthetic process"/>
    <property type="evidence" value="ECO:0007669"/>
    <property type="project" value="UniProtKB-KW"/>
</dbReference>
<organism evidence="4">
    <name type="scientific">Euprymna scolopes</name>
    <name type="common">Hawaiian bobtail squid</name>
    <dbReference type="NCBI Taxonomy" id="6613"/>
    <lineage>
        <taxon>Eukaryota</taxon>
        <taxon>Metazoa</taxon>
        <taxon>Spiralia</taxon>
        <taxon>Lophotrochozoa</taxon>
        <taxon>Mollusca</taxon>
        <taxon>Cephalopoda</taxon>
        <taxon>Coleoidea</taxon>
        <taxon>Decapodiformes</taxon>
        <taxon>Sepiida</taxon>
        <taxon>Sepiolidae</taxon>
        <taxon>Sepiolinae</taxon>
        <taxon>Euprymna</taxon>
    </lineage>
</organism>
<dbReference type="InterPro" id="IPR048937">
    <property type="entry name" value="ATPD_C_metazoa"/>
</dbReference>
<keyword evidence="4" id="KW-0496">Mitochondrion</keyword>
<dbReference type="Pfam" id="PF21335">
    <property type="entry name" value="ATPD_C_metazoa"/>
    <property type="match status" value="1"/>
</dbReference>
<evidence type="ECO:0000313" key="4">
    <source>
        <dbReference type="EMBL" id="AAN35170.1"/>
    </source>
</evidence>
<sequence>KFSSCSIRDGFAKAQQEFSSASTEKDKAEAQIALDCYEALQKALE</sequence>
<feature type="domain" description="F1F0-ATP synthase delta subunit C-terminal" evidence="3">
    <location>
        <begin position="12"/>
        <end position="43"/>
    </location>
</feature>